<keyword evidence="2" id="KW-0378">Hydrolase</keyword>
<evidence type="ECO:0000256" key="2">
    <source>
        <dbReference type="ARBA" id="ARBA00022801"/>
    </source>
</evidence>
<feature type="domain" description="DNA2/NAM7 helicase helicase" evidence="5">
    <location>
        <begin position="12"/>
        <end position="63"/>
    </location>
</feature>
<evidence type="ECO:0000313" key="8">
    <source>
        <dbReference type="Proteomes" id="UP000023152"/>
    </source>
</evidence>
<evidence type="ECO:0000259" key="6">
    <source>
        <dbReference type="Pfam" id="PF13087"/>
    </source>
</evidence>
<comment type="caution">
    <text evidence="7">The sequence shown here is derived from an EMBL/GenBank/DDBJ whole genome shotgun (WGS) entry which is preliminary data.</text>
</comment>
<proteinExistence type="predicted"/>
<dbReference type="OMA" id="HESICHF"/>
<dbReference type="CDD" id="cd18808">
    <property type="entry name" value="SF1_C_Upf1"/>
    <property type="match status" value="1"/>
</dbReference>
<evidence type="ECO:0000256" key="3">
    <source>
        <dbReference type="ARBA" id="ARBA00022806"/>
    </source>
</evidence>
<feature type="domain" description="DNA2/NAM7 helicase helicase" evidence="5">
    <location>
        <begin position="87"/>
        <end position="149"/>
    </location>
</feature>
<name>X6MIB1_RETFI</name>
<dbReference type="InterPro" id="IPR047187">
    <property type="entry name" value="SF1_C_Upf1"/>
</dbReference>
<evidence type="ECO:0000256" key="1">
    <source>
        <dbReference type="ARBA" id="ARBA00022741"/>
    </source>
</evidence>
<dbReference type="EMBL" id="ASPP01021059">
    <property type="protein sequence ID" value="ETO12800.1"/>
    <property type="molecule type" value="Genomic_DNA"/>
</dbReference>
<organism evidence="7 8">
    <name type="scientific">Reticulomyxa filosa</name>
    <dbReference type="NCBI Taxonomy" id="46433"/>
    <lineage>
        <taxon>Eukaryota</taxon>
        <taxon>Sar</taxon>
        <taxon>Rhizaria</taxon>
        <taxon>Retaria</taxon>
        <taxon>Foraminifera</taxon>
        <taxon>Monothalamids</taxon>
        <taxon>Reticulomyxidae</taxon>
        <taxon>Reticulomyxa</taxon>
    </lineage>
</organism>
<dbReference type="Gene3D" id="3.40.50.300">
    <property type="entry name" value="P-loop containing nucleotide triphosphate hydrolases"/>
    <property type="match status" value="2"/>
</dbReference>
<keyword evidence="4" id="KW-0067">ATP-binding</keyword>
<keyword evidence="8" id="KW-1185">Reference proteome</keyword>
<dbReference type="GO" id="GO:0005694">
    <property type="term" value="C:chromosome"/>
    <property type="evidence" value="ECO:0007669"/>
    <property type="project" value="UniProtKB-ARBA"/>
</dbReference>
<accession>X6MIB1</accession>
<dbReference type="SUPFAM" id="SSF52540">
    <property type="entry name" value="P-loop containing nucleoside triphosphate hydrolases"/>
    <property type="match status" value="1"/>
</dbReference>
<protein>
    <submittedName>
        <fullName evidence="7">ATP-dependent helicase</fullName>
    </submittedName>
</protein>
<dbReference type="PANTHER" id="PTHR10887">
    <property type="entry name" value="DNA2/NAM7 HELICASE FAMILY"/>
    <property type="match status" value="1"/>
</dbReference>
<dbReference type="AlphaFoldDB" id="X6MIB1"/>
<dbReference type="InterPro" id="IPR041677">
    <property type="entry name" value="DNA2/NAM7_AAA_11"/>
</dbReference>
<dbReference type="Proteomes" id="UP000023152">
    <property type="component" value="Unassembled WGS sequence"/>
</dbReference>
<dbReference type="Pfam" id="PF13087">
    <property type="entry name" value="AAA_12"/>
    <property type="match status" value="1"/>
</dbReference>
<keyword evidence="1" id="KW-0547">Nucleotide-binding</keyword>
<dbReference type="FunFam" id="3.40.50.300:FF:000326">
    <property type="entry name" value="P-loop containing nucleoside triphosphate hydrolase"/>
    <property type="match status" value="1"/>
</dbReference>
<evidence type="ECO:0000313" key="7">
    <source>
        <dbReference type="EMBL" id="ETO12800.1"/>
    </source>
</evidence>
<feature type="domain" description="DNA2/NAM7 helicase-like C-terminal" evidence="6">
    <location>
        <begin position="157"/>
        <end position="361"/>
    </location>
</feature>
<dbReference type="GO" id="GO:0005524">
    <property type="term" value="F:ATP binding"/>
    <property type="evidence" value="ECO:0007669"/>
    <property type="project" value="UniProtKB-KW"/>
</dbReference>
<dbReference type="GO" id="GO:0016787">
    <property type="term" value="F:hydrolase activity"/>
    <property type="evidence" value="ECO:0007669"/>
    <property type="project" value="UniProtKB-KW"/>
</dbReference>
<dbReference type="PANTHER" id="PTHR10887:SF495">
    <property type="entry name" value="HELICASE SENATAXIN ISOFORM X1-RELATED"/>
    <property type="match status" value="1"/>
</dbReference>
<dbReference type="InterPro" id="IPR041679">
    <property type="entry name" value="DNA2/NAM7-like_C"/>
</dbReference>
<gene>
    <name evidence="7" type="ORF">RFI_24582</name>
</gene>
<dbReference type="InterPro" id="IPR027417">
    <property type="entry name" value="P-loop_NTPase"/>
</dbReference>
<sequence>MKLQKKKKKPRKTHVAVAIVEEFFRRNPKGRVLICSYSNVAVDVLCRRIADRGMQCLRLGYQSDLEEQGYGHLLLRNQSSYRDAMKTPIIACTCIGSKSSLKHRFDLVLIDETSQCSEIGILPPLQKLKDGGSLVLIGDHQQLPPTVLSFIAKQRGLQTSLFERLIKNGRKAEFLDIQYRMHASLSEFPSRQFYDGRLKTADNLERHIPRGFPWPVADYPVCFVHVESEEVRNAMQSVENEKEADLVVKIAQQIWEENRDTWIANAVKNPASKVNNSITIITPYRGQKAKIEQKLILNRLQIEPKIDVCTVDGFQGNESEVIIFSAVRSNLWQNIGFVRDQPRINVMLTRARCGLIVIGNMDTLISQVLWRKWLRNVAVERGSIIDSRVLTF</sequence>
<dbReference type="Pfam" id="PF13086">
    <property type="entry name" value="AAA_11"/>
    <property type="match status" value="2"/>
</dbReference>
<dbReference type="GO" id="GO:0004386">
    <property type="term" value="F:helicase activity"/>
    <property type="evidence" value="ECO:0007669"/>
    <property type="project" value="UniProtKB-KW"/>
</dbReference>
<dbReference type="OrthoDB" id="6513042at2759"/>
<evidence type="ECO:0000259" key="5">
    <source>
        <dbReference type="Pfam" id="PF13086"/>
    </source>
</evidence>
<keyword evidence="3 7" id="KW-0347">Helicase</keyword>
<evidence type="ECO:0000256" key="4">
    <source>
        <dbReference type="ARBA" id="ARBA00022840"/>
    </source>
</evidence>
<dbReference type="InterPro" id="IPR045055">
    <property type="entry name" value="DNA2/NAM7-like"/>
</dbReference>
<reference evidence="7 8" key="1">
    <citation type="journal article" date="2013" name="Curr. Biol.">
        <title>The Genome of the Foraminiferan Reticulomyxa filosa.</title>
        <authorList>
            <person name="Glockner G."/>
            <person name="Hulsmann N."/>
            <person name="Schleicher M."/>
            <person name="Noegel A.A."/>
            <person name="Eichinger L."/>
            <person name="Gallinger C."/>
            <person name="Pawlowski J."/>
            <person name="Sierra R."/>
            <person name="Euteneuer U."/>
            <person name="Pillet L."/>
            <person name="Moustafa A."/>
            <person name="Platzer M."/>
            <person name="Groth M."/>
            <person name="Szafranski K."/>
            <person name="Schliwa M."/>
        </authorList>
    </citation>
    <scope>NUCLEOTIDE SEQUENCE [LARGE SCALE GENOMIC DNA]</scope>
</reference>